<reference evidence="2" key="1">
    <citation type="submission" date="2018-02" db="EMBL/GenBank/DDBJ databases">
        <title>Genome sequence of Desulfocucumis palustris strain NAW-5.</title>
        <authorList>
            <person name="Watanabe M."/>
            <person name="Kojima H."/>
            <person name="Fukui M."/>
        </authorList>
    </citation>
    <scope>NUCLEOTIDE SEQUENCE [LARGE SCALE GENOMIC DNA]</scope>
    <source>
        <strain evidence="2">NAW-5</strain>
    </source>
</reference>
<dbReference type="Gene3D" id="1.20.1260.10">
    <property type="match status" value="1"/>
</dbReference>
<evidence type="ECO:0000313" key="1">
    <source>
        <dbReference type="EMBL" id="GBF31960.1"/>
    </source>
</evidence>
<proteinExistence type="predicted"/>
<dbReference type="AlphaFoldDB" id="A0A2L2X7I7"/>
<sequence>MILNSKKAEDIHSGEAYILWAQLVAHYDTLELIEFFMSVAKDKDFKLLVKNGLSRVIKPQIDKLEATMNFYNLPLPSRPPSKVNLQNNVEAARDESMYSIISDLSQTALNLHIKAINMCVNDSIRNLFVEFLNDELKTYDNLVKYGKVKGWIRNAPSYYH</sequence>
<dbReference type="RefSeq" id="WP_231702586.1">
    <property type="nucleotide sequence ID" value="NZ_BFAV01000012.1"/>
</dbReference>
<gene>
    <name evidence="1" type="ORF">DCCM_0149</name>
</gene>
<dbReference type="InterPro" id="IPR012347">
    <property type="entry name" value="Ferritin-like"/>
</dbReference>
<organism evidence="1 2">
    <name type="scientific">Desulfocucumis palustris</name>
    <dbReference type="NCBI Taxonomy" id="1898651"/>
    <lineage>
        <taxon>Bacteria</taxon>
        <taxon>Bacillati</taxon>
        <taxon>Bacillota</taxon>
        <taxon>Clostridia</taxon>
        <taxon>Eubacteriales</taxon>
        <taxon>Desulfocucumaceae</taxon>
        <taxon>Desulfocucumis</taxon>
    </lineage>
</organism>
<dbReference type="Proteomes" id="UP000239549">
    <property type="component" value="Unassembled WGS sequence"/>
</dbReference>
<dbReference type="InterPro" id="IPR021617">
    <property type="entry name" value="DUF3231"/>
</dbReference>
<evidence type="ECO:0000313" key="2">
    <source>
        <dbReference type="Proteomes" id="UP000239549"/>
    </source>
</evidence>
<dbReference type="EMBL" id="BFAV01000012">
    <property type="protein sequence ID" value="GBF31960.1"/>
    <property type="molecule type" value="Genomic_DNA"/>
</dbReference>
<name>A0A2L2X7I7_9FIRM</name>
<dbReference type="Pfam" id="PF11553">
    <property type="entry name" value="DUF3231"/>
    <property type="match status" value="1"/>
</dbReference>
<protein>
    <submittedName>
        <fullName evidence="1">Uncharacterized protein</fullName>
    </submittedName>
</protein>
<keyword evidence="2" id="KW-1185">Reference proteome</keyword>
<accession>A0A2L2X7I7</accession>
<comment type="caution">
    <text evidence="1">The sequence shown here is derived from an EMBL/GenBank/DDBJ whole genome shotgun (WGS) entry which is preliminary data.</text>
</comment>